<evidence type="ECO:0000313" key="2">
    <source>
        <dbReference type="EMBL" id="VEL19526.1"/>
    </source>
</evidence>
<keyword evidence="1" id="KW-1133">Transmembrane helix</keyword>
<dbReference type="Proteomes" id="UP000784294">
    <property type="component" value="Unassembled WGS sequence"/>
</dbReference>
<comment type="caution">
    <text evidence="2">The sequence shown here is derived from an EMBL/GenBank/DDBJ whole genome shotgun (WGS) entry which is preliminary data.</text>
</comment>
<keyword evidence="3" id="KW-1185">Reference proteome</keyword>
<dbReference type="EMBL" id="CAAALY010041933">
    <property type="protein sequence ID" value="VEL19526.1"/>
    <property type="molecule type" value="Genomic_DNA"/>
</dbReference>
<gene>
    <name evidence="2" type="ORF">PXEA_LOCUS12966</name>
</gene>
<dbReference type="AlphaFoldDB" id="A0A448WT10"/>
<keyword evidence="1" id="KW-0812">Transmembrane</keyword>
<reference evidence="2" key="1">
    <citation type="submission" date="2018-11" db="EMBL/GenBank/DDBJ databases">
        <authorList>
            <consortium name="Pathogen Informatics"/>
        </authorList>
    </citation>
    <scope>NUCLEOTIDE SEQUENCE</scope>
</reference>
<feature type="transmembrane region" description="Helical" evidence="1">
    <location>
        <begin position="80"/>
        <end position="105"/>
    </location>
</feature>
<name>A0A448WT10_9PLAT</name>
<protein>
    <submittedName>
        <fullName evidence="2">Uncharacterized protein</fullName>
    </submittedName>
</protein>
<organism evidence="2 3">
    <name type="scientific">Protopolystoma xenopodis</name>
    <dbReference type="NCBI Taxonomy" id="117903"/>
    <lineage>
        <taxon>Eukaryota</taxon>
        <taxon>Metazoa</taxon>
        <taxon>Spiralia</taxon>
        <taxon>Lophotrochozoa</taxon>
        <taxon>Platyhelminthes</taxon>
        <taxon>Monogenea</taxon>
        <taxon>Polyopisthocotylea</taxon>
        <taxon>Polystomatidea</taxon>
        <taxon>Polystomatidae</taxon>
        <taxon>Protopolystoma</taxon>
    </lineage>
</organism>
<evidence type="ECO:0000256" key="1">
    <source>
        <dbReference type="SAM" id="Phobius"/>
    </source>
</evidence>
<evidence type="ECO:0000313" key="3">
    <source>
        <dbReference type="Proteomes" id="UP000784294"/>
    </source>
</evidence>
<proteinExistence type="predicted"/>
<keyword evidence="1" id="KW-0472">Membrane</keyword>
<sequence>MMTLKQFSLFRKRDVSVDLRGLWATSALPSQKLASFPTSDVLDTISVNPFLSPYVSQNGPLPTRGRVQPTSNGHISDIAIVFRMLGVTTLLVFFAISFTLSNFLYTRPQLPIRHKIYWKIQRIFYWFLAELTATLLPTEDFTTLSGIPKVRFLPDRIAVSTSFNYLICTCKRFPTVDMQKMPFLGLHLQHLLAKQFTMLNLSIVSRVGAGLTASLTCAHTVINSSLKAPKQSDNLYCFSEFNGFQTEPWCIV</sequence>
<accession>A0A448WT10</accession>